<dbReference type="GO" id="GO:0008170">
    <property type="term" value="F:N-methyltransferase activity"/>
    <property type="evidence" value="ECO:0007669"/>
    <property type="project" value="InterPro"/>
</dbReference>
<evidence type="ECO:0000256" key="3">
    <source>
        <dbReference type="ARBA" id="ARBA00022603"/>
    </source>
</evidence>
<dbReference type="Gene3D" id="3.40.50.150">
    <property type="entry name" value="Vaccinia Virus protein VP39"/>
    <property type="match status" value="2"/>
</dbReference>
<evidence type="ECO:0000313" key="8">
    <source>
        <dbReference type="EMBL" id="GGK16017.1"/>
    </source>
</evidence>
<protein>
    <recommendedName>
        <fullName evidence="2">site-specific DNA-methyltransferase (adenine-specific)</fullName>
        <ecNumber evidence="2">2.1.1.72</ecNumber>
    </recommendedName>
</protein>
<feature type="domain" description="DNA methylase N-4/N-6" evidence="7">
    <location>
        <begin position="74"/>
        <end position="136"/>
    </location>
</feature>
<evidence type="ECO:0000256" key="1">
    <source>
        <dbReference type="ARBA" id="ARBA00006594"/>
    </source>
</evidence>
<reference evidence="8" key="2">
    <citation type="submission" date="2020-09" db="EMBL/GenBank/DDBJ databases">
        <authorList>
            <person name="Sun Q."/>
            <person name="Ohkuma M."/>
        </authorList>
    </citation>
    <scope>NUCLEOTIDE SEQUENCE</scope>
    <source>
        <strain evidence="8">JCM 12862</strain>
    </source>
</reference>
<dbReference type="PROSITE" id="PS00092">
    <property type="entry name" value="N6_MTASE"/>
    <property type="match status" value="1"/>
</dbReference>
<dbReference type="GO" id="GO:0009007">
    <property type="term" value="F:site-specific DNA-methyltransferase (adenine-specific) activity"/>
    <property type="evidence" value="ECO:0007669"/>
    <property type="project" value="UniProtKB-EC"/>
</dbReference>
<dbReference type="GO" id="GO:0003677">
    <property type="term" value="F:DNA binding"/>
    <property type="evidence" value="ECO:0007669"/>
    <property type="project" value="InterPro"/>
</dbReference>
<evidence type="ECO:0000256" key="2">
    <source>
        <dbReference type="ARBA" id="ARBA00011900"/>
    </source>
</evidence>
<dbReference type="InterPro" id="IPR002941">
    <property type="entry name" value="DNA_methylase_N4/N6"/>
</dbReference>
<evidence type="ECO:0000259" key="7">
    <source>
        <dbReference type="Pfam" id="PF01555"/>
    </source>
</evidence>
<dbReference type="PRINTS" id="PR00506">
    <property type="entry name" value="D21N6MTFRASE"/>
</dbReference>
<dbReference type="EC" id="2.1.1.72" evidence="2"/>
<dbReference type="PROSITE" id="PS50890">
    <property type="entry name" value="PUA"/>
    <property type="match status" value="1"/>
</dbReference>
<dbReference type="Proteomes" id="UP000612329">
    <property type="component" value="Unassembled WGS sequence"/>
</dbReference>
<evidence type="ECO:0000256" key="5">
    <source>
        <dbReference type="ARBA" id="ARBA00022691"/>
    </source>
</evidence>
<keyword evidence="4" id="KW-0808">Transferase</keyword>
<evidence type="ECO:0000256" key="4">
    <source>
        <dbReference type="ARBA" id="ARBA00022679"/>
    </source>
</evidence>
<dbReference type="AlphaFoldDB" id="A0A8J3BER8"/>
<keyword evidence="5" id="KW-0949">S-adenosyl-L-methionine</keyword>
<organism evidence="8 9">
    <name type="scientific">Yeosuana aromativorans</name>
    <dbReference type="NCBI Taxonomy" id="288019"/>
    <lineage>
        <taxon>Bacteria</taxon>
        <taxon>Pseudomonadati</taxon>
        <taxon>Bacteroidota</taxon>
        <taxon>Flavobacteriia</taxon>
        <taxon>Flavobacteriales</taxon>
        <taxon>Flavobacteriaceae</taxon>
        <taxon>Yeosuana</taxon>
    </lineage>
</organism>
<evidence type="ECO:0000313" key="9">
    <source>
        <dbReference type="Proteomes" id="UP000612329"/>
    </source>
</evidence>
<dbReference type="InterPro" id="IPR002295">
    <property type="entry name" value="N4/N6-MTase_EcoPI_Mod-like"/>
</dbReference>
<proteinExistence type="inferred from homology"/>
<keyword evidence="9" id="KW-1185">Reference proteome</keyword>
<reference evidence="8" key="1">
    <citation type="journal article" date="2014" name="Int. J. Syst. Evol. Microbiol.">
        <title>Complete genome sequence of Corynebacterium casei LMG S-19264T (=DSM 44701T), isolated from a smear-ripened cheese.</title>
        <authorList>
            <consortium name="US DOE Joint Genome Institute (JGI-PGF)"/>
            <person name="Walter F."/>
            <person name="Albersmeier A."/>
            <person name="Kalinowski J."/>
            <person name="Ruckert C."/>
        </authorList>
    </citation>
    <scope>NUCLEOTIDE SEQUENCE</scope>
    <source>
        <strain evidence="8">JCM 12862</strain>
    </source>
</reference>
<comment type="caution">
    <text evidence="8">The sequence shown here is derived from an EMBL/GenBank/DDBJ whole genome shotgun (WGS) entry which is preliminary data.</text>
</comment>
<dbReference type="InterPro" id="IPR002052">
    <property type="entry name" value="DNA_methylase_N6_adenine_CS"/>
</dbReference>
<dbReference type="Pfam" id="PF01555">
    <property type="entry name" value="N6_N4_Mtase"/>
    <property type="match status" value="1"/>
</dbReference>
<gene>
    <name evidence="8" type="ORF">GCM10007962_07940</name>
</gene>
<dbReference type="GO" id="GO:0032259">
    <property type="term" value="P:methylation"/>
    <property type="evidence" value="ECO:0007669"/>
    <property type="project" value="UniProtKB-KW"/>
</dbReference>
<dbReference type="InterPro" id="IPR029063">
    <property type="entry name" value="SAM-dependent_MTases_sf"/>
</dbReference>
<comment type="catalytic activity">
    <reaction evidence="6">
        <text>a 2'-deoxyadenosine in DNA + S-adenosyl-L-methionine = an N(6)-methyl-2'-deoxyadenosine in DNA + S-adenosyl-L-homocysteine + H(+)</text>
        <dbReference type="Rhea" id="RHEA:15197"/>
        <dbReference type="Rhea" id="RHEA-COMP:12418"/>
        <dbReference type="Rhea" id="RHEA-COMP:12419"/>
        <dbReference type="ChEBI" id="CHEBI:15378"/>
        <dbReference type="ChEBI" id="CHEBI:57856"/>
        <dbReference type="ChEBI" id="CHEBI:59789"/>
        <dbReference type="ChEBI" id="CHEBI:90615"/>
        <dbReference type="ChEBI" id="CHEBI:90616"/>
        <dbReference type="EC" id="2.1.1.72"/>
    </reaction>
</comment>
<comment type="similarity">
    <text evidence="1">Belongs to the N(4)/N(6)-methyltransferase family.</text>
</comment>
<accession>A0A8J3BER8</accession>
<dbReference type="EMBL" id="BMNR01000002">
    <property type="protein sequence ID" value="GGK16017.1"/>
    <property type="molecule type" value="Genomic_DNA"/>
</dbReference>
<evidence type="ECO:0000256" key="6">
    <source>
        <dbReference type="ARBA" id="ARBA00047942"/>
    </source>
</evidence>
<dbReference type="RefSeq" id="WP_188650285.1">
    <property type="nucleotide sequence ID" value="NZ_BMNR01000002.1"/>
</dbReference>
<keyword evidence="3 8" id="KW-0489">Methyltransferase</keyword>
<sequence length="830" mass="95858">MDYKEDLRKRLPELKKIEGFPLGEDEDIINLSNPPFYTACPNPYIEEFIEKNGTKYDETNDNYNRTPYIDDLDTRKNDALSNAHSYHTKSPFNAIKQYIEHYTKPGDIILDVFSGSGMSGIAAHKSKRNAILCDLSPIASFLTHNYSSSADPFDFQNTGVEIINKVKEKTDYLFYTIHKNNNKGFINSVLYSQIFRCPICDTEYNLWDYAANHKDGKLMDEYSCKSCNAIINKKDSKKVFTKRFDFGLNKEIELLKNKPVEIVYTYAGKRYKKVPDENDINLIEAANNYKIPFWYPTDAIPDGDEIKRLKKSLSIENVHHLFEKRTLIVLSHLFNEINTVSNVDIKNKLLITFNSLLLRASKKAILHVSNYFHGGGGYISTISGNWYVPSLYFEVPVMEQFENRISKINNINKSLFKKENVIVSTQSATDLSNIPSNSIDFIFVDPPFGANLMYSELNFLYECWLKFLTNTKEEAIINKNQNKEIDEYGDLILGSLSELFRVLKPERWLTLEFHSSKSSIWNIIQSSINKSGFILSHTSILKNKGKSFVINVAPNAVSNDLILHLYKPSANFIKQFKSNNGEGLEVNFINEFLNSLPVKHSIERTEKMLFSKYISYYLKNGYEILMDANVFYNMLSNNFINEDGFWFNSNQINSYLEYKKKEKLNGIDQIKSGVISLFISDEKSALIWLYGFLNNPKSFSDILTEFTQLANIQDDEVPELLTLLEDNFIKENNNYRRPVSEEEHSSIVLKREKVLMREFESLLLKSNTEKTKIKSVRKEALLFGFEVCYKNKRFKDIISLSERLDNSIIENTSEINDFVEAAKIMVEGIS</sequence>
<name>A0A8J3BER8_9FLAO</name>
<dbReference type="SUPFAM" id="SSF53335">
    <property type="entry name" value="S-adenosyl-L-methionine-dependent methyltransferases"/>
    <property type="match status" value="2"/>
</dbReference>